<gene>
    <name evidence="1" type="ORF">BO66DRAFT_463972</name>
</gene>
<accession>A0ACD1GTF2</accession>
<keyword evidence="2" id="KW-1185">Reference proteome</keyword>
<proteinExistence type="predicted"/>
<reference evidence="1" key="1">
    <citation type="submission" date="2018-02" db="EMBL/GenBank/DDBJ databases">
        <title>The genomes of Aspergillus section Nigri reveals drivers in fungal speciation.</title>
        <authorList>
            <consortium name="DOE Joint Genome Institute"/>
            <person name="Vesth T.C."/>
            <person name="Nybo J."/>
            <person name="Theobald S."/>
            <person name="Brandl J."/>
            <person name="Frisvad J.C."/>
            <person name="Nielsen K.F."/>
            <person name="Lyhne E.K."/>
            <person name="Kogle M.E."/>
            <person name="Kuo A."/>
            <person name="Riley R."/>
            <person name="Clum A."/>
            <person name="Nolan M."/>
            <person name="Lipzen A."/>
            <person name="Salamov A."/>
            <person name="Henrissat B."/>
            <person name="Wiebenga A."/>
            <person name="De vries R.P."/>
            <person name="Grigoriev I.V."/>
            <person name="Mortensen U.H."/>
            <person name="Andersen M.R."/>
            <person name="Baker S.E."/>
        </authorList>
    </citation>
    <scope>NUCLEOTIDE SEQUENCE</scope>
    <source>
        <strain evidence="1">CBS 121060</strain>
    </source>
</reference>
<sequence length="535" mass="59509">MSKDQAPDSSGGEEAQELCAIPLLTRDGRVVHPQPTRDAHDPLNWSPMRRRMILGIVMWMYFLFAYLNTSPIPLYSQTEQRFGVGYQETSWSVALPSVGFALGPLLLCPIADIYGRRIVFIGGSLVALVATIGLATTTSFEGYLVARVFQGIGVSPSSATGLAIIGDLFFDYERGQKMGLWVLAIDTGFLMGAMFRGIIDLAGEKWVYWLNAILLGILFLLVLLCLPETLYPRHLMLHQLPMICEGTGQSGARSQKNEPGPSPPVLPVELRRTRDLPFFNLTPVPGIRHLRPWETLVRFAIIFRVAAFTIPLFSFCLLVYWWNPAALTMIPAAYPEYPPVIQGLFFTGFLVGMIFAETFCSGRLSDHICAKLMAKNDNVHVAKNDNVHVAEMRLWLVYPSCLLASGGLCLWGISVDRGYHWMVGQVAFFLFAVGFQTSSTVLVAYLVDSYPLQSTAVIISYSVVLNISEFASPFFLPTWEAAQGWTWTYATQALIVSVAALPVFCLTHIYGPWLRSKSYQPYWVNVELDTTGVPT</sequence>
<dbReference type="EMBL" id="KZ825009">
    <property type="protein sequence ID" value="RAH64598.1"/>
    <property type="molecule type" value="Genomic_DNA"/>
</dbReference>
<evidence type="ECO:0000313" key="2">
    <source>
        <dbReference type="Proteomes" id="UP000249661"/>
    </source>
</evidence>
<evidence type="ECO:0000313" key="1">
    <source>
        <dbReference type="EMBL" id="RAH64598.1"/>
    </source>
</evidence>
<organism evidence="1 2">
    <name type="scientific">Aspergillus aculeatinus CBS 121060</name>
    <dbReference type="NCBI Taxonomy" id="1448322"/>
    <lineage>
        <taxon>Eukaryota</taxon>
        <taxon>Fungi</taxon>
        <taxon>Dikarya</taxon>
        <taxon>Ascomycota</taxon>
        <taxon>Pezizomycotina</taxon>
        <taxon>Eurotiomycetes</taxon>
        <taxon>Eurotiomycetidae</taxon>
        <taxon>Eurotiales</taxon>
        <taxon>Aspergillaceae</taxon>
        <taxon>Aspergillus</taxon>
        <taxon>Aspergillus subgen. Circumdati</taxon>
    </lineage>
</organism>
<dbReference type="Proteomes" id="UP000249661">
    <property type="component" value="Unassembled WGS sequence"/>
</dbReference>
<protein>
    <submittedName>
        <fullName evidence="1">MFS transporter</fullName>
    </submittedName>
</protein>
<name>A0ACD1GTF2_9EURO</name>